<gene>
    <name evidence="2" type="ORF">K491DRAFT_677045</name>
</gene>
<feature type="compositionally biased region" description="Polar residues" evidence="1">
    <location>
        <begin position="188"/>
        <end position="204"/>
    </location>
</feature>
<evidence type="ECO:0000256" key="1">
    <source>
        <dbReference type="SAM" id="MobiDB-lite"/>
    </source>
</evidence>
<protein>
    <submittedName>
        <fullName evidence="2">Uncharacterized protein</fullName>
    </submittedName>
</protein>
<feature type="compositionally biased region" description="Polar residues" evidence="1">
    <location>
        <begin position="1"/>
        <end position="14"/>
    </location>
</feature>
<feature type="compositionally biased region" description="Basic and acidic residues" evidence="1">
    <location>
        <begin position="126"/>
        <end position="156"/>
    </location>
</feature>
<feature type="compositionally biased region" description="Polar residues" evidence="1">
    <location>
        <begin position="324"/>
        <end position="353"/>
    </location>
</feature>
<feature type="compositionally biased region" description="Polar residues" evidence="1">
    <location>
        <begin position="42"/>
        <end position="53"/>
    </location>
</feature>
<feature type="region of interest" description="Disordered" evidence="1">
    <location>
        <begin position="108"/>
        <end position="372"/>
    </location>
</feature>
<feature type="compositionally biased region" description="Basic and acidic residues" evidence="1">
    <location>
        <begin position="232"/>
        <end position="242"/>
    </location>
</feature>
<feature type="compositionally biased region" description="Low complexity" evidence="1">
    <location>
        <begin position="108"/>
        <end position="117"/>
    </location>
</feature>
<dbReference type="Proteomes" id="UP000799324">
    <property type="component" value="Unassembled WGS sequence"/>
</dbReference>
<reference evidence="2" key="1">
    <citation type="journal article" date="2020" name="Stud. Mycol.">
        <title>101 Dothideomycetes genomes: a test case for predicting lifestyles and emergence of pathogens.</title>
        <authorList>
            <person name="Haridas S."/>
            <person name="Albert R."/>
            <person name="Binder M."/>
            <person name="Bloem J."/>
            <person name="Labutti K."/>
            <person name="Salamov A."/>
            <person name="Andreopoulos B."/>
            <person name="Baker S."/>
            <person name="Barry K."/>
            <person name="Bills G."/>
            <person name="Bluhm B."/>
            <person name="Cannon C."/>
            <person name="Castanera R."/>
            <person name="Culley D."/>
            <person name="Daum C."/>
            <person name="Ezra D."/>
            <person name="Gonzalez J."/>
            <person name="Henrissat B."/>
            <person name="Kuo A."/>
            <person name="Liang C."/>
            <person name="Lipzen A."/>
            <person name="Lutzoni F."/>
            <person name="Magnuson J."/>
            <person name="Mondo S."/>
            <person name="Nolan M."/>
            <person name="Ohm R."/>
            <person name="Pangilinan J."/>
            <person name="Park H.-J."/>
            <person name="Ramirez L."/>
            <person name="Alfaro M."/>
            <person name="Sun H."/>
            <person name="Tritt A."/>
            <person name="Yoshinaga Y."/>
            <person name="Zwiers L.-H."/>
            <person name="Turgeon B."/>
            <person name="Goodwin S."/>
            <person name="Spatafora J."/>
            <person name="Crous P."/>
            <person name="Grigoriev I."/>
        </authorList>
    </citation>
    <scope>NUCLEOTIDE SEQUENCE</scope>
    <source>
        <strain evidence="2">CBS 122681</strain>
    </source>
</reference>
<feature type="compositionally biased region" description="Polar residues" evidence="1">
    <location>
        <begin position="214"/>
        <end position="226"/>
    </location>
</feature>
<accession>A0A6A6TCM3</accession>
<feature type="region of interest" description="Disordered" evidence="1">
    <location>
        <begin position="1"/>
        <end position="95"/>
    </location>
</feature>
<feature type="compositionally biased region" description="Pro residues" evidence="1">
    <location>
        <begin position="63"/>
        <end position="73"/>
    </location>
</feature>
<feature type="compositionally biased region" description="Polar residues" evidence="1">
    <location>
        <begin position="272"/>
        <end position="296"/>
    </location>
</feature>
<organism evidence="2 3">
    <name type="scientific">Lophiostoma macrostomum CBS 122681</name>
    <dbReference type="NCBI Taxonomy" id="1314788"/>
    <lineage>
        <taxon>Eukaryota</taxon>
        <taxon>Fungi</taxon>
        <taxon>Dikarya</taxon>
        <taxon>Ascomycota</taxon>
        <taxon>Pezizomycotina</taxon>
        <taxon>Dothideomycetes</taxon>
        <taxon>Pleosporomycetidae</taxon>
        <taxon>Pleosporales</taxon>
        <taxon>Lophiostomataceae</taxon>
        <taxon>Lophiostoma</taxon>
    </lineage>
</organism>
<feature type="compositionally biased region" description="Low complexity" evidence="1">
    <location>
        <begin position="74"/>
        <end position="89"/>
    </location>
</feature>
<evidence type="ECO:0000313" key="2">
    <source>
        <dbReference type="EMBL" id="KAF2657759.1"/>
    </source>
</evidence>
<dbReference type="EMBL" id="MU004322">
    <property type="protein sequence ID" value="KAF2657759.1"/>
    <property type="molecule type" value="Genomic_DNA"/>
</dbReference>
<proteinExistence type="predicted"/>
<dbReference type="GO" id="GO:0006366">
    <property type="term" value="P:transcription by RNA polymerase II"/>
    <property type="evidence" value="ECO:0007669"/>
    <property type="project" value="InterPro"/>
</dbReference>
<dbReference type="GO" id="GO:0046872">
    <property type="term" value="F:metal ion binding"/>
    <property type="evidence" value="ECO:0007669"/>
    <property type="project" value="UniProtKB-KW"/>
</dbReference>
<sequence>MDPLQSKNQTNLDLQQDDRNADGSPRSPGYSPTSPGYRPTYSLYSPLQPSSISGAYAFTGWSPPSPMYSPVSPPQYSRPSPQYSPTSPRISSRQVFLGFPELDDYSAASPRYAPASPRIHRTSPVRSREEHQTHDHGIDKSDSASSKYDGEVEEARNASLGQRIWGDVHGRPDSQGKYSDVINEEGAHTSSLSRKEASNTTVGTSRAAAAQIGTGVTNGANASVPRSANGKGIRENPFESHKHPINPLFTAQPEGFGSLSADLNPAPWNPVWSKQRTFSHASTSNDEGAIQNSFDVSESRPSNPRSPPLVHSTTGGKVAVISGNLGSSNRSPPTQQTSEDVQNARSNDTQASGSAEDRHHKQRQFARKKQKRLLRRDIEIAESRAQHLY</sequence>
<dbReference type="AlphaFoldDB" id="A0A6A6TCM3"/>
<keyword evidence="3" id="KW-1185">Reference proteome</keyword>
<dbReference type="GO" id="GO:0003677">
    <property type="term" value="F:DNA binding"/>
    <property type="evidence" value="ECO:0007669"/>
    <property type="project" value="UniProtKB-KW"/>
</dbReference>
<dbReference type="GO" id="GO:0005634">
    <property type="term" value="C:nucleus"/>
    <property type="evidence" value="ECO:0007669"/>
    <property type="project" value="UniProtKB-SubCell"/>
</dbReference>
<evidence type="ECO:0000313" key="3">
    <source>
        <dbReference type="Proteomes" id="UP000799324"/>
    </source>
</evidence>
<name>A0A6A6TCM3_9PLEO</name>
<feature type="compositionally biased region" description="Basic residues" evidence="1">
    <location>
        <begin position="360"/>
        <end position="372"/>
    </location>
</feature>